<organism evidence="9 10">
    <name type="scientific">Granulicella rosea</name>
    <dbReference type="NCBI Taxonomy" id="474952"/>
    <lineage>
        <taxon>Bacteria</taxon>
        <taxon>Pseudomonadati</taxon>
        <taxon>Acidobacteriota</taxon>
        <taxon>Terriglobia</taxon>
        <taxon>Terriglobales</taxon>
        <taxon>Acidobacteriaceae</taxon>
        <taxon>Granulicella</taxon>
    </lineage>
</organism>
<evidence type="ECO:0000259" key="8">
    <source>
        <dbReference type="PROSITE" id="PS50110"/>
    </source>
</evidence>
<dbReference type="InterPro" id="IPR027417">
    <property type="entry name" value="P-loop_NTPase"/>
</dbReference>
<dbReference type="GO" id="GO:0043565">
    <property type="term" value="F:sequence-specific DNA binding"/>
    <property type="evidence" value="ECO:0007669"/>
    <property type="project" value="InterPro"/>
</dbReference>
<dbReference type="PROSITE" id="PS00688">
    <property type="entry name" value="SIGMA54_INTERACT_3"/>
    <property type="match status" value="1"/>
</dbReference>
<accession>A0A239J4Y4</accession>
<dbReference type="FunFam" id="3.40.50.300:FF:000006">
    <property type="entry name" value="DNA-binding transcriptional regulator NtrC"/>
    <property type="match status" value="1"/>
</dbReference>
<keyword evidence="1" id="KW-0547">Nucleotide-binding</keyword>
<dbReference type="InterPro" id="IPR002197">
    <property type="entry name" value="HTH_Fis"/>
</dbReference>
<dbReference type="PROSITE" id="PS50110">
    <property type="entry name" value="RESPONSE_REGULATORY"/>
    <property type="match status" value="1"/>
</dbReference>
<evidence type="ECO:0000256" key="6">
    <source>
        <dbReference type="PROSITE-ProRule" id="PRU00169"/>
    </source>
</evidence>
<evidence type="ECO:0000256" key="2">
    <source>
        <dbReference type="ARBA" id="ARBA00022840"/>
    </source>
</evidence>
<dbReference type="Pfam" id="PF25601">
    <property type="entry name" value="AAA_lid_14"/>
    <property type="match status" value="1"/>
</dbReference>
<dbReference type="CDD" id="cd00009">
    <property type="entry name" value="AAA"/>
    <property type="match status" value="1"/>
</dbReference>
<keyword evidence="3" id="KW-0805">Transcription regulation</keyword>
<dbReference type="SUPFAM" id="SSF46689">
    <property type="entry name" value="Homeodomain-like"/>
    <property type="match status" value="1"/>
</dbReference>
<evidence type="ECO:0000256" key="1">
    <source>
        <dbReference type="ARBA" id="ARBA00022741"/>
    </source>
</evidence>
<dbReference type="GO" id="GO:0006355">
    <property type="term" value="P:regulation of DNA-templated transcription"/>
    <property type="evidence" value="ECO:0007669"/>
    <property type="project" value="InterPro"/>
</dbReference>
<dbReference type="AlphaFoldDB" id="A0A239J4Y4"/>
<keyword evidence="10" id="KW-1185">Reference proteome</keyword>
<keyword evidence="2" id="KW-0067">ATP-binding</keyword>
<sequence length="468" mass="51748">MSEVLIVDDDHNFRETLRELLSDAGYGTRIATNAEEGIALLQTTTPDLTLCDWKMPGGGGEQFLKSLRSEGLPTTMPVIILTAHGTGPNAMQAMQLGAYDFITKPLDIDLALATVARAIRHMELQREVEVLRQQRFRDKSLEDLTESDEGLKPQLIGNSPAWIEVFKNIGRVAATDVGVLLLGESGTGKEVVARAIHQNSARSRRPFIILNCAALPPELLESELFGHERGAFTGAVAQKRGKFEAADGGTIFLDEIGELPLSLQPKLLRVLQEHTFERVGGTASLHADVRVIAATNRPLEDDVEQRTFRADLFYRLNAFTVRLPPLRERRSDVLPLAEYFLARYAQRNQLASTGLSAEAIAALQNYFFPGNVRELEHLVERAAVKAGGRAITVDLIQEELAREKNATPGLFDAQAAEAMPFHEAVASWERHLIEQALKASHGNKSDAARRLGIHRRLLYEKLTQLGML</sequence>
<dbReference type="Proteomes" id="UP000198356">
    <property type="component" value="Unassembled WGS sequence"/>
</dbReference>
<dbReference type="GO" id="GO:0000160">
    <property type="term" value="P:phosphorelay signal transduction system"/>
    <property type="evidence" value="ECO:0007669"/>
    <property type="project" value="InterPro"/>
</dbReference>
<keyword evidence="6" id="KW-0597">Phosphoprotein</keyword>
<name>A0A239J4Y4_9BACT</name>
<evidence type="ECO:0000256" key="4">
    <source>
        <dbReference type="ARBA" id="ARBA00023125"/>
    </source>
</evidence>
<dbReference type="Pfam" id="PF00072">
    <property type="entry name" value="Response_reg"/>
    <property type="match status" value="1"/>
</dbReference>
<evidence type="ECO:0000256" key="5">
    <source>
        <dbReference type="ARBA" id="ARBA00023163"/>
    </source>
</evidence>
<dbReference type="InterPro" id="IPR009057">
    <property type="entry name" value="Homeodomain-like_sf"/>
</dbReference>
<evidence type="ECO:0000256" key="3">
    <source>
        <dbReference type="ARBA" id="ARBA00023015"/>
    </source>
</evidence>
<feature type="domain" description="Sigma-54 factor interaction" evidence="7">
    <location>
        <begin position="155"/>
        <end position="384"/>
    </location>
</feature>
<dbReference type="InterPro" id="IPR001789">
    <property type="entry name" value="Sig_transdc_resp-reg_receiver"/>
</dbReference>
<evidence type="ECO:0000259" key="7">
    <source>
        <dbReference type="PROSITE" id="PS50045"/>
    </source>
</evidence>
<dbReference type="InterPro" id="IPR025662">
    <property type="entry name" value="Sigma_54_int_dom_ATP-bd_1"/>
</dbReference>
<dbReference type="InterPro" id="IPR003593">
    <property type="entry name" value="AAA+_ATPase"/>
</dbReference>
<dbReference type="Pfam" id="PF00158">
    <property type="entry name" value="Sigma54_activat"/>
    <property type="match status" value="1"/>
</dbReference>
<dbReference type="PANTHER" id="PTHR32071">
    <property type="entry name" value="TRANSCRIPTIONAL REGULATORY PROTEIN"/>
    <property type="match status" value="1"/>
</dbReference>
<dbReference type="PROSITE" id="PS50045">
    <property type="entry name" value="SIGMA54_INTERACT_4"/>
    <property type="match status" value="1"/>
</dbReference>
<dbReference type="InterPro" id="IPR025943">
    <property type="entry name" value="Sigma_54_int_dom_ATP-bd_2"/>
</dbReference>
<dbReference type="InterPro" id="IPR011006">
    <property type="entry name" value="CheY-like_superfamily"/>
</dbReference>
<dbReference type="SUPFAM" id="SSF52172">
    <property type="entry name" value="CheY-like"/>
    <property type="match status" value="1"/>
</dbReference>
<dbReference type="RefSeq" id="WP_089408489.1">
    <property type="nucleotide sequence ID" value="NZ_FZOU01000003.1"/>
</dbReference>
<reference evidence="9 10" key="1">
    <citation type="submission" date="2017-06" db="EMBL/GenBank/DDBJ databases">
        <authorList>
            <person name="Kim H.J."/>
            <person name="Triplett B.A."/>
        </authorList>
    </citation>
    <scope>NUCLEOTIDE SEQUENCE [LARGE SCALE GENOMIC DNA]</scope>
    <source>
        <strain evidence="9 10">DSM 18704</strain>
    </source>
</reference>
<feature type="domain" description="Response regulatory" evidence="8">
    <location>
        <begin position="3"/>
        <end position="119"/>
    </location>
</feature>
<dbReference type="PROSITE" id="PS00676">
    <property type="entry name" value="SIGMA54_INTERACT_2"/>
    <property type="match status" value="1"/>
</dbReference>
<keyword evidence="5" id="KW-0804">Transcription</keyword>
<evidence type="ECO:0000313" key="9">
    <source>
        <dbReference type="EMBL" id="SNS99704.1"/>
    </source>
</evidence>
<dbReference type="EMBL" id="FZOU01000003">
    <property type="protein sequence ID" value="SNS99704.1"/>
    <property type="molecule type" value="Genomic_DNA"/>
</dbReference>
<dbReference type="PROSITE" id="PS00675">
    <property type="entry name" value="SIGMA54_INTERACT_1"/>
    <property type="match status" value="1"/>
</dbReference>
<gene>
    <name evidence="9" type="ORF">SAMN05421770_103393</name>
</gene>
<evidence type="ECO:0000313" key="10">
    <source>
        <dbReference type="Proteomes" id="UP000198356"/>
    </source>
</evidence>
<dbReference type="GO" id="GO:0005524">
    <property type="term" value="F:ATP binding"/>
    <property type="evidence" value="ECO:0007669"/>
    <property type="project" value="UniProtKB-KW"/>
</dbReference>
<dbReference type="Pfam" id="PF02954">
    <property type="entry name" value="HTH_8"/>
    <property type="match status" value="1"/>
</dbReference>
<dbReference type="OrthoDB" id="9803970at2"/>
<dbReference type="SUPFAM" id="SSF52540">
    <property type="entry name" value="P-loop containing nucleoside triphosphate hydrolases"/>
    <property type="match status" value="1"/>
</dbReference>
<feature type="modified residue" description="4-aspartylphosphate" evidence="6">
    <location>
        <position position="52"/>
    </location>
</feature>
<dbReference type="PRINTS" id="PR01590">
    <property type="entry name" value="HTHFIS"/>
</dbReference>
<dbReference type="Gene3D" id="3.40.50.300">
    <property type="entry name" value="P-loop containing nucleotide triphosphate hydrolases"/>
    <property type="match status" value="1"/>
</dbReference>
<dbReference type="Gene3D" id="3.40.50.2300">
    <property type="match status" value="1"/>
</dbReference>
<dbReference type="Gene3D" id="1.10.10.60">
    <property type="entry name" value="Homeodomain-like"/>
    <property type="match status" value="1"/>
</dbReference>
<dbReference type="SMART" id="SM00448">
    <property type="entry name" value="REC"/>
    <property type="match status" value="1"/>
</dbReference>
<proteinExistence type="predicted"/>
<dbReference type="Gene3D" id="1.10.8.60">
    <property type="match status" value="1"/>
</dbReference>
<keyword evidence="4" id="KW-0238">DNA-binding</keyword>
<protein>
    <submittedName>
        <fullName evidence="9">Two-component system, NtrC family, response regulator AtoC</fullName>
    </submittedName>
</protein>
<dbReference type="InterPro" id="IPR058031">
    <property type="entry name" value="AAA_lid_NorR"/>
</dbReference>
<dbReference type="InterPro" id="IPR002078">
    <property type="entry name" value="Sigma_54_int"/>
</dbReference>
<dbReference type="SMART" id="SM00382">
    <property type="entry name" value="AAA"/>
    <property type="match status" value="1"/>
</dbReference>
<dbReference type="InterPro" id="IPR025944">
    <property type="entry name" value="Sigma_54_int_dom_CS"/>
</dbReference>